<dbReference type="Proteomes" id="UP000011713">
    <property type="component" value="Unassembled WGS sequence"/>
</dbReference>
<protein>
    <submittedName>
        <fullName evidence="1">Uncharacterized protein</fullName>
    </submittedName>
</protein>
<keyword evidence="2" id="KW-1185">Reference proteome</keyword>
<accession>M4BQF7</accession>
<dbReference type="HOGENOM" id="CLU_2325236_0_0_1"/>
<dbReference type="InParanoid" id="M4BQF7"/>
<reference evidence="2" key="1">
    <citation type="journal article" date="2010" name="Science">
        <title>Signatures of adaptation to obligate biotrophy in the Hyaloperonospora arabidopsidis genome.</title>
        <authorList>
            <person name="Baxter L."/>
            <person name="Tripathy S."/>
            <person name="Ishaque N."/>
            <person name="Boot N."/>
            <person name="Cabral A."/>
            <person name="Kemen E."/>
            <person name="Thines M."/>
            <person name="Ah-Fong A."/>
            <person name="Anderson R."/>
            <person name="Badejoko W."/>
            <person name="Bittner-Eddy P."/>
            <person name="Boore J.L."/>
            <person name="Chibucos M.C."/>
            <person name="Coates M."/>
            <person name="Dehal P."/>
            <person name="Delehaunty K."/>
            <person name="Dong S."/>
            <person name="Downton P."/>
            <person name="Dumas B."/>
            <person name="Fabro G."/>
            <person name="Fronick C."/>
            <person name="Fuerstenberg S.I."/>
            <person name="Fulton L."/>
            <person name="Gaulin E."/>
            <person name="Govers F."/>
            <person name="Hughes L."/>
            <person name="Humphray S."/>
            <person name="Jiang R.H."/>
            <person name="Judelson H."/>
            <person name="Kamoun S."/>
            <person name="Kyung K."/>
            <person name="Meijer H."/>
            <person name="Minx P."/>
            <person name="Morris P."/>
            <person name="Nelson J."/>
            <person name="Phuntumart V."/>
            <person name="Qutob D."/>
            <person name="Rehmany A."/>
            <person name="Rougon-Cardoso A."/>
            <person name="Ryden P."/>
            <person name="Torto-Alalibo T."/>
            <person name="Studholme D."/>
            <person name="Wang Y."/>
            <person name="Win J."/>
            <person name="Wood J."/>
            <person name="Clifton S.W."/>
            <person name="Rogers J."/>
            <person name="Van den Ackerveken G."/>
            <person name="Jones J.D."/>
            <person name="McDowell J.M."/>
            <person name="Beynon J."/>
            <person name="Tyler B.M."/>
        </authorList>
    </citation>
    <scope>NUCLEOTIDE SEQUENCE [LARGE SCALE GENOMIC DNA]</scope>
    <source>
        <strain evidence="2">Emoy2</strain>
    </source>
</reference>
<dbReference type="VEuPathDB" id="FungiDB:HpaG808646"/>
<dbReference type="AlphaFoldDB" id="M4BQF7"/>
<evidence type="ECO:0000313" key="2">
    <source>
        <dbReference type="Proteomes" id="UP000011713"/>
    </source>
</evidence>
<organism evidence="1 2">
    <name type="scientific">Hyaloperonospora arabidopsidis (strain Emoy2)</name>
    <name type="common">Downy mildew agent</name>
    <name type="synonym">Peronospora arabidopsidis</name>
    <dbReference type="NCBI Taxonomy" id="559515"/>
    <lineage>
        <taxon>Eukaryota</taxon>
        <taxon>Sar</taxon>
        <taxon>Stramenopiles</taxon>
        <taxon>Oomycota</taxon>
        <taxon>Peronosporomycetes</taxon>
        <taxon>Peronosporales</taxon>
        <taxon>Peronosporaceae</taxon>
        <taxon>Hyaloperonospora</taxon>
    </lineage>
</organism>
<dbReference type="EMBL" id="JH598563">
    <property type="status" value="NOT_ANNOTATED_CDS"/>
    <property type="molecule type" value="Genomic_DNA"/>
</dbReference>
<sequence>MGETSGAYGGGGGGGARLNMLLRDEERGKRPWSPLCAECSDDGFISAEVEDDVRRMDSRRAYEVGDVTRMSSSSSSCCGWGCCGLFCGDWSALIAASIG</sequence>
<proteinExistence type="predicted"/>
<name>M4BQF7_HYAAE</name>
<dbReference type="EnsemblProtists" id="HpaT808646">
    <property type="protein sequence ID" value="HpaP808646"/>
    <property type="gene ID" value="HpaG808646"/>
</dbReference>
<reference evidence="1" key="2">
    <citation type="submission" date="2015-06" db="UniProtKB">
        <authorList>
            <consortium name="EnsemblProtists"/>
        </authorList>
    </citation>
    <scope>IDENTIFICATION</scope>
    <source>
        <strain evidence="1">Emoy2</strain>
    </source>
</reference>
<evidence type="ECO:0000313" key="1">
    <source>
        <dbReference type="EnsemblProtists" id="HpaP808646"/>
    </source>
</evidence>